<dbReference type="Proteomes" id="UP001164819">
    <property type="component" value="Chromosome"/>
</dbReference>
<dbReference type="RefSeq" id="WP_269315462.1">
    <property type="nucleotide sequence ID" value="NZ_CP098251.1"/>
</dbReference>
<dbReference type="AlphaFoldDB" id="A0A9E9NT85"/>
<organism evidence="1">
    <name type="scientific">Oxalobacter aliiformigenes</name>
    <dbReference type="NCBI Taxonomy" id="2946593"/>
    <lineage>
        <taxon>Bacteria</taxon>
        <taxon>Pseudomonadati</taxon>
        <taxon>Pseudomonadota</taxon>
        <taxon>Betaproteobacteria</taxon>
        <taxon>Burkholderiales</taxon>
        <taxon>Oxalobacteraceae</taxon>
        <taxon>Oxalobacter</taxon>
    </lineage>
</organism>
<evidence type="ECO:0000313" key="1">
    <source>
        <dbReference type="EMBL" id="WAV90362.1"/>
    </source>
</evidence>
<sequence length="104" mass="11356">MVHPGTVFRSRVSFGFARDGKDGACPAWQIVVLRGLVSSRVGAVVRERMGKVSCIPSCQGLPKCMRYRKPDGMRLPTACFFMASSLYGIERVIAFSRTVGISAI</sequence>
<gene>
    <name evidence="1" type="ORF">NB646_05675</name>
</gene>
<protein>
    <submittedName>
        <fullName evidence="1">Uncharacterized protein</fullName>
    </submittedName>
</protein>
<accession>A0A9E9NT85</accession>
<reference evidence="1" key="1">
    <citation type="journal article" date="2022" name="Front. Microbiol.">
        <title>New perspectives on an old grouping: The genomic and phenotypic variability of Oxalobacter formigenes and the implications for calcium oxalate stone prevention.</title>
        <authorList>
            <person name="Chmiel J.A."/>
            <person name="Carr C."/>
            <person name="Stuivenberg G.A."/>
            <person name="Venema R."/>
            <person name="Chanyi R.M."/>
            <person name="Al K.F."/>
            <person name="Giguere D."/>
            <person name="Say H."/>
            <person name="Akouris P.P."/>
            <person name="Dominguez Romero S.A."/>
            <person name="Kwong A."/>
            <person name="Tai V."/>
            <person name="Koval S.F."/>
            <person name="Razvi H."/>
            <person name="Bjazevic J."/>
            <person name="Burton J.P."/>
        </authorList>
    </citation>
    <scope>NUCLEOTIDE SEQUENCE</scope>
    <source>
        <strain evidence="1">OxK</strain>
    </source>
</reference>
<proteinExistence type="predicted"/>
<dbReference type="EMBL" id="CP098251">
    <property type="protein sequence ID" value="WAV90362.1"/>
    <property type="molecule type" value="Genomic_DNA"/>
</dbReference>
<name>A0A9E9NT85_9BURK</name>